<proteinExistence type="predicted"/>
<protein>
    <recommendedName>
        <fullName evidence="4">DUF4366 domain-containing protein</fullName>
    </recommendedName>
</protein>
<organism evidence="2 3">
    <name type="scientific">[Eubacterium] siraeum</name>
    <dbReference type="NCBI Taxonomy" id="39492"/>
    <lineage>
        <taxon>Bacteria</taxon>
        <taxon>Bacillati</taxon>
        <taxon>Bacillota</taxon>
        <taxon>Clostridia</taxon>
        <taxon>Eubacteriales</taxon>
        <taxon>Oscillospiraceae</taxon>
        <taxon>Oscillospiraceae incertae sedis</taxon>
    </lineage>
</organism>
<accession>A0AAW6CXR0</accession>
<dbReference type="AlphaFoldDB" id="A0AAW6CXR0"/>
<evidence type="ECO:0008006" key="4">
    <source>
        <dbReference type="Google" id="ProtNLM"/>
    </source>
</evidence>
<feature type="region of interest" description="Disordered" evidence="1">
    <location>
        <begin position="71"/>
        <end position="92"/>
    </location>
</feature>
<sequence length="191" mass="20372">MKRHNKRGYFSPATIMALLLAVLALGLPFIMNGPVNDEDILTPLPTPESTVTTITEDTKIAAVPTQKPVAVTTKKRTDVSPKPSVTSSGTAPSAVVSSETVKSVQDKAVNLEKVALGLYRDNGEDITADALREKAGVPADEHFIVTISKKNGNISKVSYFTKDYSVAFSNGKFSALANIAGDDFEDAVLFL</sequence>
<comment type="caution">
    <text evidence="2">The sequence shown here is derived from an EMBL/GenBank/DDBJ whole genome shotgun (WGS) entry which is preliminary data.</text>
</comment>
<evidence type="ECO:0000313" key="3">
    <source>
        <dbReference type="Proteomes" id="UP001210809"/>
    </source>
</evidence>
<feature type="compositionally biased region" description="Polar residues" evidence="1">
    <location>
        <begin position="83"/>
        <end position="92"/>
    </location>
</feature>
<evidence type="ECO:0000256" key="1">
    <source>
        <dbReference type="SAM" id="MobiDB-lite"/>
    </source>
</evidence>
<dbReference type="EMBL" id="JAQLXW010000007">
    <property type="protein sequence ID" value="MDB8003741.1"/>
    <property type="molecule type" value="Genomic_DNA"/>
</dbReference>
<reference evidence="2" key="1">
    <citation type="submission" date="2023-01" db="EMBL/GenBank/DDBJ databases">
        <title>Human gut microbiome strain richness.</title>
        <authorList>
            <person name="Chen-Liaw A."/>
        </authorList>
    </citation>
    <scope>NUCLEOTIDE SEQUENCE</scope>
    <source>
        <strain evidence="2">1001283st1_G1_1001283B150217_161031</strain>
    </source>
</reference>
<gene>
    <name evidence="2" type="ORF">PNE09_06635</name>
</gene>
<evidence type="ECO:0000313" key="2">
    <source>
        <dbReference type="EMBL" id="MDB8003741.1"/>
    </source>
</evidence>
<dbReference type="Proteomes" id="UP001210809">
    <property type="component" value="Unassembled WGS sequence"/>
</dbReference>
<name>A0AAW6CXR0_9FIRM</name>